<keyword evidence="2" id="KW-1185">Reference proteome</keyword>
<dbReference type="OrthoDB" id="10441660at2759"/>
<sequence length="101" mass="11977">MSQHQLLQFNKVKTLHFYLQASKILRNLFSNNNEDTLTNLYSPSLQNDSYDESNNDNLDWDNIQYEYKSYNTNLESQDDIKTILTYTNSSSEIFDDTNYLL</sequence>
<dbReference type="AlphaFoldDB" id="A0A9N9HF94"/>
<accession>A0A9N9HF94</accession>
<evidence type="ECO:0000313" key="2">
    <source>
        <dbReference type="Proteomes" id="UP000789759"/>
    </source>
</evidence>
<protein>
    <submittedName>
        <fullName evidence="1">16907_t:CDS:1</fullName>
    </submittedName>
</protein>
<dbReference type="Proteomes" id="UP000789759">
    <property type="component" value="Unassembled WGS sequence"/>
</dbReference>
<comment type="caution">
    <text evidence="1">The sequence shown here is derived from an EMBL/GenBank/DDBJ whole genome shotgun (WGS) entry which is preliminary data.</text>
</comment>
<reference evidence="1" key="1">
    <citation type="submission" date="2021-06" db="EMBL/GenBank/DDBJ databases">
        <authorList>
            <person name="Kallberg Y."/>
            <person name="Tangrot J."/>
            <person name="Rosling A."/>
        </authorList>
    </citation>
    <scope>NUCLEOTIDE SEQUENCE</scope>
    <source>
        <strain evidence="1">FL966</strain>
    </source>
</reference>
<gene>
    <name evidence="1" type="ORF">CPELLU_LOCUS10777</name>
</gene>
<proteinExistence type="predicted"/>
<dbReference type="EMBL" id="CAJVQA010009076">
    <property type="protein sequence ID" value="CAG8680802.1"/>
    <property type="molecule type" value="Genomic_DNA"/>
</dbReference>
<organism evidence="1 2">
    <name type="scientific">Cetraspora pellucida</name>
    <dbReference type="NCBI Taxonomy" id="1433469"/>
    <lineage>
        <taxon>Eukaryota</taxon>
        <taxon>Fungi</taxon>
        <taxon>Fungi incertae sedis</taxon>
        <taxon>Mucoromycota</taxon>
        <taxon>Glomeromycotina</taxon>
        <taxon>Glomeromycetes</taxon>
        <taxon>Diversisporales</taxon>
        <taxon>Gigasporaceae</taxon>
        <taxon>Cetraspora</taxon>
    </lineage>
</organism>
<evidence type="ECO:0000313" key="1">
    <source>
        <dbReference type="EMBL" id="CAG8680802.1"/>
    </source>
</evidence>
<name>A0A9N9HF94_9GLOM</name>